<feature type="region of interest" description="Disordered" evidence="1">
    <location>
        <begin position="1"/>
        <end position="34"/>
    </location>
</feature>
<dbReference type="EMBL" id="LXQA010721918">
    <property type="protein sequence ID" value="MCI67696.1"/>
    <property type="molecule type" value="Genomic_DNA"/>
</dbReference>
<keyword evidence="3" id="KW-1185">Reference proteome</keyword>
<dbReference type="Proteomes" id="UP000265520">
    <property type="component" value="Unassembled WGS sequence"/>
</dbReference>
<comment type="caution">
    <text evidence="2">The sequence shown here is derived from an EMBL/GenBank/DDBJ whole genome shotgun (WGS) entry which is preliminary data.</text>
</comment>
<feature type="non-terminal residue" evidence="2">
    <location>
        <position position="34"/>
    </location>
</feature>
<dbReference type="AlphaFoldDB" id="A0A392U5L2"/>
<feature type="compositionally biased region" description="Basic and acidic residues" evidence="1">
    <location>
        <begin position="1"/>
        <end position="17"/>
    </location>
</feature>
<reference evidence="2 3" key="1">
    <citation type="journal article" date="2018" name="Front. Plant Sci.">
        <title>Red Clover (Trifolium pratense) and Zigzag Clover (T. medium) - A Picture of Genomic Similarities and Differences.</title>
        <authorList>
            <person name="Dluhosova J."/>
            <person name="Istvanek J."/>
            <person name="Nedelnik J."/>
            <person name="Repkova J."/>
        </authorList>
    </citation>
    <scope>NUCLEOTIDE SEQUENCE [LARGE SCALE GENOMIC DNA]</scope>
    <source>
        <strain evidence="3">cv. 10/8</strain>
        <tissue evidence="2">Leaf</tissue>
    </source>
</reference>
<sequence>MGSGRHSDQISDGRPAEDTLIQRWAIDDQELDFD</sequence>
<accession>A0A392U5L2</accession>
<organism evidence="2 3">
    <name type="scientific">Trifolium medium</name>
    <dbReference type="NCBI Taxonomy" id="97028"/>
    <lineage>
        <taxon>Eukaryota</taxon>
        <taxon>Viridiplantae</taxon>
        <taxon>Streptophyta</taxon>
        <taxon>Embryophyta</taxon>
        <taxon>Tracheophyta</taxon>
        <taxon>Spermatophyta</taxon>
        <taxon>Magnoliopsida</taxon>
        <taxon>eudicotyledons</taxon>
        <taxon>Gunneridae</taxon>
        <taxon>Pentapetalae</taxon>
        <taxon>rosids</taxon>
        <taxon>fabids</taxon>
        <taxon>Fabales</taxon>
        <taxon>Fabaceae</taxon>
        <taxon>Papilionoideae</taxon>
        <taxon>50 kb inversion clade</taxon>
        <taxon>NPAAA clade</taxon>
        <taxon>Hologalegina</taxon>
        <taxon>IRL clade</taxon>
        <taxon>Trifolieae</taxon>
        <taxon>Trifolium</taxon>
    </lineage>
</organism>
<proteinExistence type="predicted"/>
<protein>
    <submittedName>
        <fullName evidence="2">Uncharacterized protein</fullName>
    </submittedName>
</protein>
<evidence type="ECO:0000313" key="3">
    <source>
        <dbReference type="Proteomes" id="UP000265520"/>
    </source>
</evidence>
<evidence type="ECO:0000256" key="1">
    <source>
        <dbReference type="SAM" id="MobiDB-lite"/>
    </source>
</evidence>
<evidence type="ECO:0000313" key="2">
    <source>
        <dbReference type="EMBL" id="MCI67696.1"/>
    </source>
</evidence>
<name>A0A392U5L2_9FABA</name>